<dbReference type="AlphaFoldDB" id="A0A9W9F2R1"/>
<evidence type="ECO:0000256" key="3">
    <source>
        <dbReference type="ARBA" id="ARBA00023015"/>
    </source>
</evidence>
<feature type="domain" description="Zn(2)-C6 fungal-type" evidence="9">
    <location>
        <begin position="13"/>
        <end position="43"/>
    </location>
</feature>
<gene>
    <name evidence="10" type="ORF">NUU61_007417</name>
</gene>
<dbReference type="GO" id="GO:0000981">
    <property type="term" value="F:DNA-binding transcription factor activity, RNA polymerase II-specific"/>
    <property type="evidence" value="ECO:0007669"/>
    <property type="project" value="InterPro"/>
</dbReference>
<dbReference type="Proteomes" id="UP001141434">
    <property type="component" value="Unassembled WGS sequence"/>
</dbReference>
<dbReference type="InterPro" id="IPR001138">
    <property type="entry name" value="Zn2Cys6_DnaBD"/>
</dbReference>
<evidence type="ECO:0000256" key="2">
    <source>
        <dbReference type="ARBA" id="ARBA00022833"/>
    </source>
</evidence>
<evidence type="ECO:0000256" key="6">
    <source>
        <dbReference type="ARBA" id="ARBA00023242"/>
    </source>
</evidence>
<keyword evidence="8" id="KW-0812">Transmembrane</keyword>
<dbReference type="CDD" id="cd00067">
    <property type="entry name" value="GAL4"/>
    <property type="match status" value="1"/>
</dbReference>
<evidence type="ECO:0000313" key="10">
    <source>
        <dbReference type="EMBL" id="KAJ5092547.1"/>
    </source>
</evidence>
<dbReference type="GO" id="GO:0003677">
    <property type="term" value="F:DNA binding"/>
    <property type="evidence" value="ECO:0007669"/>
    <property type="project" value="UniProtKB-KW"/>
</dbReference>
<protein>
    <recommendedName>
        <fullName evidence="9">Zn(2)-C6 fungal-type domain-containing protein</fullName>
    </recommendedName>
</protein>
<keyword evidence="1" id="KW-0479">Metal-binding</keyword>
<keyword evidence="3" id="KW-0805">Transcription regulation</keyword>
<dbReference type="PANTHER" id="PTHR47660">
    <property type="entry name" value="TRANSCRIPTION FACTOR WITH C2H2 AND ZN(2)-CYS(6) DNA BINDING DOMAIN (EUROFUNG)-RELATED-RELATED"/>
    <property type="match status" value="1"/>
</dbReference>
<keyword evidence="2" id="KW-0862">Zinc</keyword>
<dbReference type="PROSITE" id="PS50048">
    <property type="entry name" value="ZN2_CY6_FUNGAL_2"/>
    <property type="match status" value="1"/>
</dbReference>
<comment type="caution">
    <text evidence="10">The sequence shown here is derived from an EMBL/GenBank/DDBJ whole genome shotgun (WGS) entry which is preliminary data.</text>
</comment>
<feature type="transmembrane region" description="Helical" evidence="8">
    <location>
        <begin position="260"/>
        <end position="280"/>
    </location>
</feature>
<evidence type="ECO:0000313" key="11">
    <source>
        <dbReference type="Proteomes" id="UP001141434"/>
    </source>
</evidence>
<keyword evidence="11" id="KW-1185">Reference proteome</keyword>
<reference evidence="10" key="2">
    <citation type="journal article" date="2023" name="IMA Fungus">
        <title>Comparative genomic study of the Penicillium genus elucidates a diverse pangenome and 15 lateral gene transfer events.</title>
        <authorList>
            <person name="Petersen C."/>
            <person name="Sorensen T."/>
            <person name="Nielsen M.R."/>
            <person name="Sondergaard T.E."/>
            <person name="Sorensen J.L."/>
            <person name="Fitzpatrick D.A."/>
            <person name="Frisvad J.C."/>
            <person name="Nielsen K.L."/>
        </authorList>
    </citation>
    <scope>NUCLEOTIDE SEQUENCE</scope>
    <source>
        <strain evidence="10">IBT 34128</strain>
    </source>
</reference>
<evidence type="ECO:0000256" key="8">
    <source>
        <dbReference type="SAM" id="Phobius"/>
    </source>
</evidence>
<name>A0A9W9F2R1_9EURO</name>
<accession>A0A9W9F2R1</accession>
<evidence type="ECO:0000256" key="4">
    <source>
        <dbReference type="ARBA" id="ARBA00023125"/>
    </source>
</evidence>
<reference evidence="10" key="1">
    <citation type="submission" date="2022-11" db="EMBL/GenBank/DDBJ databases">
        <authorList>
            <person name="Petersen C."/>
        </authorList>
    </citation>
    <scope>NUCLEOTIDE SEQUENCE</scope>
    <source>
        <strain evidence="10">IBT 34128</strain>
    </source>
</reference>
<dbReference type="InterPro" id="IPR036864">
    <property type="entry name" value="Zn2-C6_fun-type_DNA-bd_sf"/>
</dbReference>
<keyword evidence="5" id="KW-0804">Transcription</keyword>
<dbReference type="GO" id="GO:0008270">
    <property type="term" value="F:zinc ion binding"/>
    <property type="evidence" value="ECO:0007669"/>
    <property type="project" value="InterPro"/>
</dbReference>
<evidence type="ECO:0000256" key="5">
    <source>
        <dbReference type="ARBA" id="ARBA00023163"/>
    </source>
</evidence>
<evidence type="ECO:0000256" key="1">
    <source>
        <dbReference type="ARBA" id="ARBA00022723"/>
    </source>
</evidence>
<feature type="compositionally biased region" description="Polar residues" evidence="7">
    <location>
        <begin position="46"/>
        <end position="70"/>
    </location>
</feature>
<keyword evidence="6" id="KW-0539">Nucleus</keyword>
<keyword evidence="4" id="KW-0238">DNA-binding</keyword>
<dbReference type="EMBL" id="JAPMSZ010000009">
    <property type="protein sequence ID" value="KAJ5092547.1"/>
    <property type="molecule type" value="Genomic_DNA"/>
</dbReference>
<dbReference type="GeneID" id="81397111"/>
<dbReference type="PROSITE" id="PS00463">
    <property type="entry name" value="ZN2_CY6_FUNGAL_1"/>
    <property type="match status" value="1"/>
</dbReference>
<organism evidence="10 11">
    <name type="scientific">Penicillium alfredii</name>
    <dbReference type="NCBI Taxonomy" id="1506179"/>
    <lineage>
        <taxon>Eukaryota</taxon>
        <taxon>Fungi</taxon>
        <taxon>Dikarya</taxon>
        <taxon>Ascomycota</taxon>
        <taxon>Pezizomycotina</taxon>
        <taxon>Eurotiomycetes</taxon>
        <taxon>Eurotiomycetidae</taxon>
        <taxon>Eurotiales</taxon>
        <taxon>Aspergillaceae</taxon>
        <taxon>Penicillium</taxon>
    </lineage>
</organism>
<evidence type="ECO:0000256" key="7">
    <source>
        <dbReference type="SAM" id="MobiDB-lite"/>
    </source>
</evidence>
<keyword evidence="8" id="KW-1133">Transmembrane helix</keyword>
<dbReference type="Pfam" id="PF00172">
    <property type="entry name" value="Zn_clus"/>
    <property type="match status" value="1"/>
</dbReference>
<evidence type="ECO:0000259" key="9">
    <source>
        <dbReference type="PROSITE" id="PS50048"/>
    </source>
</evidence>
<dbReference type="SMART" id="SM00066">
    <property type="entry name" value="GAL4"/>
    <property type="match status" value="1"/>
</dbReference>
<keyword evidence="8" id="KW-0472">Membrane</keyword>
<dbReference type="Gene3D" id="4.10.240.10">
    <property type="entry name" value="Zn(2)-C6 fungal-type DNA-binding domain"/>
    <property type="match status" value="1"/>
</dbReference>
<dbReference type="RefSeq" id="XP_056510742.1">
    <property type="nucleotide sequence ID" value="XM_056657942.1"/>
</dbReference>
<proteinExistence type="predicted"/>
<sequence length="441" mass="49576">MKVSRYISSRQKSCQQCSNSKTKCDRKQGRCTRCTQRNLSCVYPRSNPSESTRLESSISDGGTFVSTSRPDASFPGPNSDLSINAESTNPTLPEHIVDTQTIINDAGSVMSSIPSISTPESRLLRHLGSSSLGEVPEKPDIFNFSRLDLICPINVDDISNRWLNPYISGAEPAIKKYPATVTRFIYRVLKSYAAVAARGRATLPFIHPTQMKEPRTHLATCLSLVRISVNPLPGSEDAAVIVLQREMENIAKEHTNYDDMSLLAAFQAYLIYTMILFFRLSQGTSPFFRGAMMTLQEVASLSSRRGLVCTADAAHTRPRWEEWIVAEAKRRTLYVMYLFDSVLSAHENLPTFLGTELRGLPAPSNKSLWQACSRSDWEKEYNIFLAEWTEKSLTIDELWPIPPELADVDIVRKRRRIDQWLENVDEFGTMIFAVTGCTHGC</sequence>
<dbReference type="SUPFAM" id="SSF57701">
    <property type="entry name" value="Zn2/Cys6 DNA-binding domain"/>
    <property type="match status" value="1"/>
</dbReference>
<dbReference type="PANTHER" id="PTHR47660:SF3">
    <property type="entry name" value="FINGER DOMAIN PROTEIN, PUTATIVE (AFU_ORTHOLOGUE AFUA_4G03310)-RELATED"/>
    <property type="match status" value="1"/>
</dbReference>
<feature type="region of interest" description="Disordered" evidence="7">
    <location>
        <begin position="45"/>
        <end position="78"/>
    </location>
</feature>
<dbReference type="OrthoDB" id="2441642at2759"/>